<keyword evidence="6" id="KW-0464">Manganese</keyword>
<dbReference type="Pfam" id="PF00293">
    <property type="entry name" value="NUDIX"/>
    <property type="match status" value="1"/>
</dbReference>
<evidence type="ECO:0000313" key="9">
    <source>
        <dbReference type="Proteomes" id="UP000281564"/>
    </source>
</evidence>
<evidence type="ECO:0000256" key="5">
    <source>
        <dbReference type="ARBA" id="ARBA00022842"/>
    </source>
</evidence>
<dbReference type="PROSITE" id="PS51462">
    <property type="entry name" value="NUDIX"/>
    <property type="match status" value="1"/>
</dbReference>
<keyword evidence="5" id="KW-0460">Magnesium</keyword>
<keyword evidence="4" id="KW-0378">Hydrolase</keyword>
<comment type="caution">
    <text evidence="8">The sequence shown here is derived from an EMBL/GenBank/DDBJ whole genome shotgun (WGS) entry which is preliminary data.</text>
</comment>
<keyword evidence="9" id="KW-1185">Reference proteome</keyword>
<dbReference type="InterPro" id="IPR000086">
    <property type="entry name" value="NUDIX_hydrolase_dom"/>
</dbReference>
<evidence type="ECO:0000313" key="8">
    <source>
        <dbReference type="EMBL" id="RJX48653.1"/>
    </source>
</evidence>
<accession>A0A3A6Q3H1</accession>
<keyword evidence="3" id="KW-0479">Metal-binding</keyword>
<dbReference type="InterPro" id="IPR045121">
    <property type="entry name" value="CoAse"/>
</dbReference>
<evidence type="ECO:0000256" key="3">
    <source>
        <dbReference type="ARBA" id="ARBA00022723"/>
    </source>
</evidence>
<evidence type="ECO:0000259" key="7">
    <source>
        <dbReference type="PROSITE" id="PS51462"/>
    </source>
</evidence>
<dbReference type="InterPro" id="IPR015797">
    <property type="entry name" value="NUDIX_hydrolase-like_dom_sf"/>
</dbReference>
<dbReference type="GO" id="GO:0010945">
    <property type="term" value="F:coenzyme A diphosphatase activity"/>
    <property type="evidence" value="ECO:0007669"/>
    <property type="project" value="InterPro"/>
</dbReference>
<dbReference type="RefSeq" id="WP_120085450.1">
    <property type="nucleotide sequence ID" value="NZ_QMDW01000018.1"/>
</dbReference>
<dbReference type="PANTHER" id="PTHR12992">
    <property type="entry name" value="NUDIX HYDROLASE"/>
    <property type="match status" value="1"/>
</dbReference>
<reference evidence="8 9" key="1">
    <citation type="submission" date="2018-06" db="EMBL/GenBank/DDBJ databases">
        <title>Halonotius sp. F13-13 a new haloarchaeeon isolated from a solar saltern from Isla Cristina, Huelva, Spain.</title>
        <authorList>
            <person name="Duran-Viseras A."/>
            <person name="Sanchez-Porro C."/>
            <person name="Ventosa A."/>
        </authorList>
    </citation>
    <scope>NUCLEOTIDE SEQUENCE [LARGE SCALE GENOMIC DNA]</scope>
    <source>
        <strain evidence="8 9">CECT 7525</strain>
    </source>
</reference>
<sequence length="199" mass="22046">MDLTGVARYTPSPIADPTTEAAVVAPIIEQDGEPAILFTKRSEQLGDHPGQMSFPGGGREPGDADLQATALREADEEIGLQPNEVEVVGRIDDIETVTRYIVRPFVGWIPNREYTPDEYEVAEIVRLPVAALIDHANYESEHRDHPHYGPIRIHFFHVAGYTVWGATGRMLAQLLELTTDWEIPPEADRVVDADADLPV</sequence>
<dbReference type="Proteomes" id="UP000281564">
    <property type="component" value="Unassembled WGS sequence"/>
</dbReference>
<organism evidence="8 9">
    <name type="scientific">Halonotius pteroides</name>
    <dbReference type="NCBI Taxonomy" id="268735"/>
    <lineage>
        <taxon>Archaea</taxon>
        <taxon>Methanobacteriati</taxon>
        <taxon>Methanobacteriota</taxon>
        <taxon>Stenosarchaea group</taxon>
        <taxon>Halobacteria</taxon>
        <taxon>Halobacteriales</taxon>
        <taxon>Haloferacaceae</taxon>
        <taxon>Halonotius</taxon>
    </lineage>
</organism>
<evidence type="ECO:0000256" key="1">
    <source>
        <dbReference type="ARBA" id="ARBA00001936"/>
    </source>
</evidence>
<comment type="cofactor">
    <cofactor evidence="2">
        <name>Mg(2+)</name>
        <dbReference type="ChEBI" id="CHEBI:18420"/>
    </cofactor>
</comment>
<evidence type="ECO:0000256" key="6">
    <source>
        <dbReference type="ARBA" id="ARBA00023211"/>
    </source>
</evidence>
<dbReference type="SUPFAM" id="SSF55811">
    <property type="entry name" value="Nudix"/>
    <property type="match status" value="1"/>
</dbReference>
<protein>
    <submittedName>
        <fullName evidence="8">Coenzyme A pyrophosphatase</fullName>
    </submittedName>
</protein>
<feature type="domain" description="Nudix hydrolase" evidence="7">
    <location>
        <begin position="17"/>
        <end position="157"/>
    </location>
</feature>
<dbReference type="AlphaFoldDB" id="A0A3A6Q3H1"/>
<name>A0A3A6Q3H1_9EURY</name>
<dbReference type="EMBL" id="QMDW01000018">
    <property type="protein sequence ID" value="RJX48653.1"/>
    <property type="molecule type" value="Genomic_DNA"/>
</dbReference>
<evidence type="ECO:0000256" key="2">
    <source>
        <dbReference type="ARBA" id="ARBA00001946"/>
    </source>
</evidence>
<evidence type="ECO:0000256" key="4">
    <source>
        <dbReference type="ARBA" id="ARBA00022801"/>
    </source>
</evidence>
<dbReference type="CDD" id="cd03426">
    <property type="entry name" value="NUDIX_CoAse_Nudt7"/>
    <property type="match status" value="1"/>
</dbReference>
<dbReference type="GO" id="GO:0046872">
    <property type="term" value="F:metal ion binding"/>
    <property type="evidence" value="ECO:0007669"/>
    <property type="project" value="UniProtKB-KW"/>
</dbReference>
<dbReference type="OrthoDB" id="51434at2157"/>
<proteinExistence type="predicted"/>
<dbReference type="PANTHER" id="PTHR12992:SF11">
    <property type="entry name" value="MITOCHONDRIAL COENZYME A DIPHOSPHATASE NUDT8"/>
    <property type="match status" value="1"/>
</dbReference>
<dbReference type="Gene3D" id="3.90.79.10">
    <property type="entry name" value="Nucleoside Triphosphate Pyrophosphohydrolase"/>
    <property type="match status" value="1"/>
</dbReference>
<comment type="cofactor">
    <cofactor evidence="1">
        <name>Mn(2+)</name>
        <dbReference type="ChEBI" id="CHEBI:29035"/>
    </cofactor>
</comment>
<gene>
    <name evidence="8" type="ORF">DP106_11545</name>
</gene>